<name>A0ABV1UAY2_9ACTN</name>
<feature type="transmembrane region" description="Helical" evidence="6">
    <location>
        <begin position="40"/>
        <end position="64"/>
    </location>
</feature>
<keyword evidence="3 6" id="KW-0812">Transmembrane</keyword>
<gene>
    <name evidence="7" type="ORF">ABT272_24485</name>
</gene>
<organism evidence="7 8">
    <name type="scientific">Streptomyces sp. 900105245</name>
    <dbReference type="NCBI Taxonomy" id="3154379"/>
    <lineage>
        <taxon>Bacteria</taxon>
        <taxon>Bacillati</taxon>
        <taxon>Actinomycetota</taxon>
        <taxon>Actinomycetes</taxon>
        <taxon>Kitasatosporales</taxon>
        <taxon>Streptomycetaceae</taxon>
        <taxon>Streptomyces</taxon>
    </lineage>
</organism>
<protein>
    <submittedName>
        <fullName evidence="7">LysE family transporter</fullName>
    </submittedName>
</protein>
<evidence type="ECO:0000256" key="3">
    <source>
        <dbReference type="ARBA" id="ARBA00022692"/>
    </source>
</evidence>
<feature type="transmembrane region" description="Helical" evidence="6">
    <location>
        <begin position="6"/>
        <end position="28"/>
    </location>
</feature>
<feature type="transmembrane region" description="Helical" evidence="6">
    <location>
        <begin position="188"/>
        <end position="207"/>
    </location>
</feature>
<reference evidence="7 8" key="1">
    <citation type="submission" date="2024-06" db="EMBL/GenBank/DDBJ databases">
        <title>The Natural Products Discovery Center: Release of the First 8490 Sequenced Strains for Exploring Actinobacteria Biosynthetic Diversity.</title>
        <authorList>
            <person name="Kalkreuter E."/>
            <person name="Kautsar S.A."/>
            <person name="Yang D."/>
            <person name="Bader C.D."/>
            <person name="Teijaro C.N."/>
            <person name="Fluegel L."/>
            <person name="Davis C.M."/>
            <person name="Simpson J.R."/>
            <person name="Lauterbach L."/>
            <person name="Steele A.D."/>
            <person name="Gui C."/>
            <person name="Meng S."/>
            <person name="Li G."/>
            <person name="Viehrig K."/>
            <person name="Ye F."/>
            <person name="Su P."/>
            <person name="Kiefer A.F."/>
            <person name="Nichols A."/>
            <person name="Cepeda A.J."/>
            <person name="Yan W."/>
            <person name="Fan B."/>
            <person name="Jiang Y."/>
            <person name="Adhikari A."/>
            <person name="Zheng C.-J."/>
            <person name="Schuster L."/>
            <person name="Cowan T.M."/>
            <person name="Smanski M.J."/>
            <person name="Chevrette M.G."/>
            <person name="De Carvalho L.P.S."/>
            <person name="Shen B."/>
        </authorList>
    </citation>
    <scope>NUCLEOTIDE SEQUENCE [LARGE SCALE GENOMIC DNA]</scope>
    <source>
        <strain evidence="7 8">NPDC001166</strain>
    </source>
</reference>
<dbReference type="PANTHER" id="PTHR30086:SF20">
    <property type="entry name" value="ARGININE EXPORTER PROTEIN ARGO-RELATED"/>
    <property type="match status" value="1"/>
</dbReference>
<keyword evidence="5 6" id="KW-0472">Membrane</keyword>
<keyword evidence="2" id="KW-1003">Cell membrane</keyword>
<evidence type="ECO:0000256" key="5">
    <source>
        <dbReference type="ARBA" id="ARBA00023136"/>
    </source>
</evidence>
<sequence length="210" mass="21002">MSAALVAGLLAGYGIAMPVGAVSAYLVALTARTSLRIGACAALGVATADGLYAAIAVIGGSALTRVVEPVAPQLRWGAALVLLVLAAHSAATAIARHRAPRTAARTDDAPPGPARAYLGLWGITMANPLTVIYFAALVLGSQTGAVADAPERTVFVLAAFAASTSWQLLLAGGGALLGRLLTGSRGRLLTALASSVVITSLAVRMLLVPP</sequence>
<dbReference type="Proteomes" id="UP001470023">
    <property type="component" value="Unassembled WGS sequence"/>
</dbReference>
<accession>A0ABV1UAY2</accession>
<evidence type="ECO:0000313" key="8">
    <source>
        <dbReference type="Proteomes" id="UP001470023"/>
    </source>
</evidence>
<dbReference type="InterPro" id="IPR001123">
    <property type="entry name" value="LeuE-type"/>
</dbReference>
<feature type="transmembrane region" description="Helical" evidence="6">
    <location>
        <begin position="76"/>
        <end position="95"/>
    </location>
</feature>
<evidence type="ECO:0000256" key="2">
    <source>
        <dbReference type="ARBA" id="ARBA00022475"/>
    </source>
</evidence>
<dbReference type="PANTHER" id="PTHR30086">
    <property type="entry name" value="ARGININE EXPORTER PROTEIN ARGO"/>
    <property type="match status" value="1"/>
</dbReference>
<evidence type="ECO:0000256" key="1">
    <source>
        <dbReference type="ARBA" id="ARBA00004651"/>
    </source>
</evidence>
<proteinExistence type="predicted"/>
<evidence type="ECO:0000256" key="6">
    <source>
        <dbReference type="SAM" id="Phobius"/>
    </source>
</evidence>
<evidence type="ECO:0000256" key="4">
    <source>
        <dbReference type="ARBA" id="ARBA00022989"/>
    </source>
</evidence>
<keyword evidence="8" id="KW-1185">Reference proteome</keyword>
<comment type="caution">
    <text evidence="7">The sequence shown here is derived from an EMBL/GenBank/DDBJ whole genome shotgun (WGS) entry which is preliminary data.</text>
</comment>
<feature type="transmembrane region" description="Helical" evidence="6">
    <location>
        <begin position="116"/>
        <end position="139"/>
    </location>
</feature>
<dbReference type="Pfam" id="PF01810">
    <property type="entry name" value="LysE"/>
    <property type="match status" value="1"/>
</dbReference>
<feature type="transmembrane region" description="Helical" evidence="6">
    <location>
        <begin position="154"/>
        <end position="176"/>
    </location>
</feature>
<evidence type="ECO:0000313" key="7">
    <source>
        <dbReference type="EMBL" id="MER6430870.1"/>
    </source>
</evidence>
<comment type="subcellular location">
    <subcellularLocation>
        <location evidence="1">Cell membrane</location>
        <topology evidence="1">Multi-pass membrane protein</topology>
    </subcellularLocation>
</comment>
<dbReference type="EMBL" id="JBEPAZ010000023">
    <property type="protein sequence ID" value="MER6430870.1"/>
    <property type="molecule type" value="Genomic_DNA"/>
</dbReference>
<keyword evidence="4 6" id="KW-1133">Transmembrane helix</keyword>
<dbReference type="RefSeq" id="WP_352064378.1">
    <property type="nucleotide sequence ID" value="NZ_JBEPAZ010000023.1"/>
</dbReference>